<dbReference type="PANTHER" id="PTHR31793:SF27">
    <property type="entry name" value="NOVEL THIOESTERASE SUPERFAMILY DOMAIN AND SAPOSIN A-TYPE DOMAIN CONTAINING PROTEIN (0610012H03RIK)"/>
    <property type="match status" value="1"/>
</dbReference>
<dbReference type="OMA" id="YFIYLEE"/>
<dbReference type="GeneID" id="3855308"/>
<dbReference type="PANTHER" id="PTHR31793">
    <property type="entry name" value="4-HYDROXYBENZOYL-COA THIOESTERASE FAMILY MEMBER"/>
    <property type="match status" value="1"/>
</dbReference>
<dbReference type="SUPFAM" id="SSF54637">
    <property type="entry name" value="Thioesterase/thiol ester dehydrase-isomerase"/>
    <property type="match status" value="1"/>
</dbReference>
<evidence type="ECO:0000256" key="1">
    <source>
        <dbReference type="ARBA" id="ARBA00005953"/>
    </source>
</evidence>
<proteinExistence type="inferred from homology"/>
<dbReference type="Gene3D" id="3.10.129.10">
    <property type="entry name" value="Hotdog Thioesterase"/>
    <property type="match status" value="1"/>
</dbReference>
<dbReference type="RefSeq" id="WP_011406778.1">
    <property type="nucleotide sequence ID" value="NZ_CATZNA010000056.1"/>
</dbReference>
<dbReference type="EMBL" id="NGJK01000077">
    <property type="protein sequence ID" value="RAP02776.1"/>
    <property type="molecule type" value="Genomic_DNA"/>
</dbReference>
<dbReference type="GO" id="GO:0047617">
    <property type="term" value="F:fatty acyl-CoA hydrolase activity"/>
    <property type="evidence" value="ECO:0007669"/>
    <property type="project" value="TreeGrafter"/>
</dbReference>
<comment type="caution">
    <text evidence="3">The sequence shown here is derived from an EMBL/GenBank/DDBJ whole genome shotgun (WGS) entry which is preliminary data.</text>
</comment>
<dbReference type="Proteomes" id="UP000248557">
    <property type="component" value="Unassembled WGS sequence"/>
</dbReference>
<evidence type="ECO:0000313" key="3">
    <source>
        <dbReference type="EMBL" id="RAP02776.1"/>
    </source>
</evidence>
<comment type="similarity">
    <text evidence="1">Belongs to the 4-hydroxybenzoyl-CoA thioesterase family.</text>
</comment>
<protein>
    <submittedName>
        <fullName evidence="3">Thioesterase</fullName>
    </submittedName>
</protein>
<organism evidence="3 4">
    <name type="scientific">Methanosphaera stadtmanae</name>
    <dbReference type="NCBI Taxonomy" id="2317"/>
    <lineage>
        <taxon>Archaea</taxon>
        <taxon>Methanobacteriati</taxon>
        <taxon>Methanobacteriota</taxon>
        <taxon>Methanomada group</taxon>
        <taxon>Methanobacteria</taxon>
        <taxon>Methanobacteriales</taxon>
        <taxon>Methanobacteriaceae</taxon>
        <taxon>Methanosphaera</taxon>
    </lineage>
</organism>
<dbReference type="CDD" id="cd00586">
    <property type="entry name" value="4HBT"/>
    <property type="match status" value="1"/>
</dbReference>
<keyword evidence="2" id="KW-0378">Hydrolase</keyword>
<accession>A0A328Q5C1</accession>
<evidence type="ECO:0000256" key="2">
    <source>
        <dbReference type="ARBA" id="ARBA00022801"/>
    </source>
</evidence>
<dbReference type="Pfam" id="PF13279">
    <property type="entry name" value="4HBT_2"/>
    <property type="match status" value="1"/>
</dbReference>
<dbReference type="InterPro" id="IPR050563">
    <property type="entry name" value="4-hydroxybenzoyl-CoA_TE"/>
</dbReference>
<evidence type="ECO:0000313" key="4">
    <source>
        <dbReference type="Proteomes" id="UP000248557"/>
    </source>
</evidence>
<name>A0A328Q5C1_9EURY</name>
<dbReference type="InterPro" id="IPR029069">
    <property type="entry name" value="HotDog_dom_sf"/>
</dbReference>
<dbReference type="AlphaFoldDB" id="A0A328Q5C1"/>
<reference evidence="3 4" key="1">
    <citation type="submission" date="2017-05" db="EMBL/GenBank/DDBJ databases">
        <title>Host range expansion of the Methanosphaera genus to humans and monogastric animals involves recent and extensive reduction in genome content.</title>
        <authorList>
            <person name="Hoedt E.C."/>
            <person name="Volmer J.G."/>
            <person name="Parks D.H."/>
            <person name="Rosewarne C.P."/>
            <person name="Denman S.E."/>
            <person name="Mcsweeney C.S."/>
            <person name="O Cuiv P."/>
            <person name="Hugenholtz P."/>
            <person name="Tyson G.W."/>
            <person name="Morrison M."/>
        </authorList>
    </citation>
    <scope>NUCLEOTIDE SEQUENCE [LARGE SCALE GENOMIC DNA]</scope>
    <source>
        <strain evidence="3 4">PA5</strain>
    </source>
</reference>
<sequence>MYTTKIEPRIGETDGLRHINNTVLPIWFERARNKIFKIFVPNFELTYKKWNLIMVHSEFNYLKQIYYGYDVEVRTYISKIGKTSFTIFQEAWQNGQLRANGKCVLVYFNFIKEESVVIPKDIREKLKEHYITEEELEKNNKNEIKENINKVEELDYFNLDK</sequence>
<gene>
    <name evidence="3" type="ORF">CA615_05965</name>
</gene>